<dbReference type="AlphaFoldDB" id="F0EXV4"/>
<evidence type="ECO:0000256" key="1">
    <source>
        <dbReference type="SAM" id="Phobius"/>
    </source>
</evidence>
<keyword evidence="1" id="KW-0812">Transmembrane</keyword>
<protein>
    <submittedName>
        <fullName evidence="2">Pentapeptide repeat protein</fullName>
    </submittedName>
</protein>
<dbReference type="Gene3D" id="2.160.20.80">
    <property type="entry name" value="E3 ubiquitin-protein ligase SopA"/>
    <property type="match status" value="1"/>
</dbReference>
<feature type="transmembrane region" description="Helical" evidence="1">
    <location>
        <begin position="35"/>
        <end position="52"/>
    </location>
</feature>
<keyword evidence="3" id="KW-1185">Reference proteome</keyword>
<comment type="caution">
    <text evidence="2">The sequence shown here is derived from an EMBL/GenBank/DDBJ whole genome shotgun (WGS) entry which is preliminary data.</text>
</comment>
<dbReference type="SUPFAM" id="SSF141571">
    <property type="entry name" value="Pentapeptide repeat-like"/>
    <property type="match status" value="1"/>
</dbReference>
<name>F0EXV4_9NEIS</name>
<dbReference type="InterPro" id="IPR001646">
    <property type="entry name" value="5peptide_repeat"/>
</dbReference>
<dbReference type="HOGENOM" id="CLU_590297_0_0_4"/>
<accession>F0EXV4</accession>
<evidence type="ECO:0000313" key="3">
    <source>
        <dbReference type="Proteomes" id="UP000004088"/>
    </source>
</evidence>
<reference evidence="2 3" key="1">
    <citation type="submission" date="2011-01" db="EMBL/GenBank/DDBJ databases">
        <authorList>
            <person name="Muzny D."/>
            <person name="Qin X."/>
            <person name="Deng J."/>
            <person name="Jiang H."/>
            <person name="Liu Y."/>
            <person name="Qu J."/>
            <person name="Song X.-Z."/>
            <person name="Zhang L."/>
            <person name="Thornton R."/>
            <person name="Coyle M."/>
            <person name="Francisco L."/>
            <person name="Jackson L."/>
            <person name="Javaid M."/>
            <person name="Korchina V."/>
            <person name="Kovar C."/>
            <person name="Mata R."/>
            <person name="Mathew T."/>
            <person name="Ngo R."/>
            <person name="Nguyen L."/>
            <person name="Nguyen N."/>
            <person name="Okwuonu G."/>
            <person name="Ongeri F."/>
            <person name="Pham C."/>
            <person name="Simmons D."/>
            <person name="Wilczek-Boney K."/>
            <person name="Hale W."/>
            <person name="Jakkamsetti A."/>
            <person name="Pham P."/>
            <person name="Ruth R."/>
            <person name="San Lucas F."/>
            <person name="Warren J."/>
            <person name="Zhang J."/>
            <person name="Zhao Z."/>
            <person name="Zhou C."/>
            <person name="Zhu D."/>
            <person name="Lee S."/>
            <person name="Bess C."/>
            <person name="Blankenburg K."/>
            <person name="Forbes L."/>
            <person name="Fu Q."/>
            <person name="Gubbala S."/>
            <person name="Hirani K."/>
            <person name="Jayaseelan J.C."/>
            <person name="Lara F."/>
            <person name="Munidasa M."/>
            <person name="Palculict T."/>
            <person name="Patil S."/>
            <person name="Pu L.-L."/>
            <person name="Saada N."/>
            <person name="Tang L."/>
            <person name="Weissenberger G."/>
            <person name="Zhu Y."/>
            <person name="Hemphill L."/>
            <person name="Shang Y."/>
            <person name="Youmans B."/>
            <person name="Ayvaz T."/>
            <person name="Ross M."/>
            <person name="Santibanez J."/>
            <person name="Aqrawi P."/>
            <person name="Gross S."/>
            <person name="Joshi V."/>
            <person name="Fowler G."/>
            <person name="Nazareth L."/>
            <person name="Reid J."/>
            <person name="Worley K."/>
            <person name="Petrosino J."/>
            <person name="Highlander S."/>
            <person name="Gibbs R."/>
        </authorList>
    </citation>
    <scope>NUCLEOTIDE SEQUENCE [LARGE SCALE GENOMIC DNA]</scope>
    <source>
        <strain evidence="2 3">ATCC 33394</strain>
    </source>
</reference>
<dbReference type="PANTHER" id="PTHR14136">
    <property type="entry name" value="BTB_POZ DOMAIN-CONTAINING PROTEIN KCTD9"/>
    <property type="match status" value="1"/>
</dbReference>
<keyword evidence="1" id="KW-1133">Transmembrane helix</keyword>
<feature type="transmembrane region" description="Helical" evidence="1">
    <location>
        <begin position="64"/>
        <end position="83"/>
    </location>
</feature>
<dbReference type="Pfam" id="PF00805">
    <property type="entry name" value="Pentapeptide"/>
    <property type="match status" value="1"/>
</dbReference>
<proteinExistence type="predicted"/>
<dbReference type="EMBL" id="AEWV01000013">
    <property type="protein sequence ID" value="EGC17853.1"/>
    <property type="molecule type" value="Genomic_DNA"/>
</dbReference>
<organism evidence="2 3">
    <name type="scientific">Kingella denitrificans ATCC 33394</name>
    <dbReference type="NCBI Taxonomy" id="888741"/>
    <lineage>
        <taxon>Bacteria</taxon>
        <taxon>Pseudomonadati</taxon>
        <taxon>Pseudomonadota</taxon>
        <taxon>Betaproteobacteria</taxon>
        <taxon>Neisseriales</taxon>
        <taxon>Neisseriaceae</taxon>
        <taxon>Kingella</taxon>
    </lineage>
</organism>
<evidence type="ECO:0000313" key="2">
    <source>
        <dbReference type="EMBL" id="EGC17853.1"/>
    </source>
</evidence>
<dbReference type="PANTHER" id="PTHR14136:SF17">
    <property type="entry name" value="BTB_POZ DOMAIN-CONTAINING PROTEIN KCTD9"/>
    <property type="match status" value="1"/>
</dbReference>
<sequence length="414" mass="47755">MELQESWKNRLKKWQEQNKKSFAEWWDKKSNSAKVLCAAALSVIIFLLIYFTVIRCSSEDSAGYWNFIILIVSSPVAFVIWQFRDENQRKDINLKEFQKLSEWVSGTHLPEIKIINKNTTKSSFTTDNESAILPEKQITEQIEEYSKEYGQKPDNAHLGTFSKWNGAVALQISAIYNLLPFFRGDYGESFRLPAFNLLKSAWQSMQQESLNDLNEPGEFYQPEGVIIDELEQTAQSPMGIALTQVLLSLNRESTQLNLRDFPETLPNICLAGIDFDFSEIKEKAKEKARDLSQLNLDSADLRAANLCSVNLHGAELFNANLSYAKLQDADLSNADLRYAVFTWKELRKSRSLLSAKIRIKNFSRNIYPYWKQTDSQIWENLTEPEQKEAMQKFCNETRMIIFDDDGNVVAKRQS</sequence>
<dbReference type="STRING" id="888741.HMPREF9098_0664"/>
<dbReference type="RefSeq" id="WP_003781848.1">
    <property type="nucleotide sequence ID" value="NZ_GL870929.1"/>
</dbReference>
<keyword evidence="1" id="KW-0472">Membrane</keyword>
<dbReference type="InterPro" id="IPR051082">
    <property type="entry name" value="Pentapeptide-BTB/POZ_domain"/>
</dbReference>
<gene>
    <name evidence="2" type="ORF">HMPREF9098_0664</name>
</gene>
<dbReference type="Proteomes" id="UP000004088">
    <property type="component" value="Unassembled WGS sequence"/>
</dbReference>